<dbReference type="Proteomes" id="UP000199167">
    <property type="component" value="Unassembled WGS sequence"/>
</dbReference>
<reference evidence="2 3" key="1">
    <citation type="submission" date="2016-10" db="EMBL/GenBank/DDBJ databases">
        <authorList>
            <person name="de Groot N.N."/>
        </authorList>
    </citation>
    <scope>NUCLEOTIDE SEQUENCE [LARGE SCALE GENOMIC DNA]</scope>
    <source>
        <strain evidence="2 3">DSM 17925</strain>
    </source>
</reference>
<protein>
    <recommendedName>
        <fullName evidence="4">SPW repeat-containing protein</fullName>
    </recommendedName>
</protein>
<proteinExistence type="predicted"/>
<gene>
    <name evidence="2" type="ORF">SAMN04488515_0434</name>
</gene>
<feature type="transmembrane region" description="Helical" evidence="1">
    <location>
        <begin position="20"/>
        <end position="42"/>
    </location>
</feature>
<dbReference type="STRING" id="364200.SAMN04488515_0434"/>
<keyword evidence="1" id="KW-0472">Membrane</keyword>
<keyword evidence="1" id="KW-0812">Transmembrane</keyword>
<dbReference type="EMBL" id="FOIZ01000001">
    <property type="protein sequence ID" value="SEV96626.1"/>
    <property type="molecule type" value="Genomic_DNA"/>
</dbReference>
<sequence length="137" mass="14875">MGDRITVWPRIETAQTARQAVRMAGLPVFLFGLATAFSGLTFSDPATMLTQLGIGVVLIVFGFALRSHVAGLAPLAALFVIGSFAWSLWSAGAVLWLGLLYLPSLLLLLMMLLFMGVCTLFVLSGVRGWWWLRQSGD</sequence>
<dbReference type="AlphaFoldDB" id="A0A1I0N6U1"/>
<evidence type="ECO:0008006" key="4">
    <source>
        <dbReference type="Google" id="ProtNLM"/>
    </source>
</evidence>
<name>A0A1I0N6U1_9RHOB</name>
<accession>A0A1I0N6U1</accession>
<organism evidence="2 3">
    <name type="scientific">Cognatiyoonia koreensis</name>
    <dbReference type="NCBI Taxonomy" id="364200"/>
    <lineage>
        <taxon>Bacteria</taxon>
        <taxon>Pseudomonadati</taxon>
        <taxon>Pseudomonadota</taxon>
        <taxon>Alphaproteobacteria</taxon>
        <taxon>Rhodobacterales</taxon>
        <taxon>Paracoccaceae</taxon>
        <taxon>Cognatiyoonia</taxon>
    </lineage>
</organism>
<feature type="transmembrane region" description="Helical" evidence="1">
    <location>
        <begin position="48"/>
        <end position="65"/>
    </location>
</feature>
<keyword evidence="3" id="KW-1185">Reference proteome</keyword>
<evidence type="ECO:0000313" key="2">
    <source>
        <dbReference type="EMBL" id="SEV96626.1"/>
    </source>
</evidence>
<feature type="transmembrane region" description="Helical" evidence="1">
    <location>
        <begin position="72"/>
        <end position="99"/>
    </location>
</feature>
<dbReference type="RefSeq" id="WP_089989706.1">
    <property type="nucleotide sequence ID" value="NZ_FOIZ01000001.1"/>
</dbReference>
<feature type="transmembrane region" description="Helical" evidence="1">
    <location>
        <begin position="105"/>
        <end position="126"/>
    </location>
</feature>
<evidence type="ECO:0000313" key="3">
    <source>
        <dbReference type="Proteomes" id="UP000199167"/>
    </source>
</evidence>
<keyword evidence="1" id="KW-1133">Transmembrane helix</keyword>
<evidence type="ECO:0000256" key="1">
    <source>
        <dbReference type="SAM" id="Phobius"/>
    </source>
</evidence>